<dbReference type="EMBL" id="JASMQC010000057">
    <property type="protein sequence ID" value="KAK1928769.1"/>
    <property type="molecule type" value="Genomic_DNA"/>
</dbReference>
<reference evidence="1" key="1">
    <citation type="submission" date="2023-08" db="EMBL/GenBank/DDBJ databases">
        <title>Reference Genome Resource for the Citrus Pathogen Phytophthora citrophthora.</title>
        <authorList>
            <person name="Moller H."/>
            <person name="Coetzee B."/>
            <person name="Rose L.J."/>
            <person name="Van Niekerk J.M."/>
        </authorList>
    </citation>
    <scope>NUCLEOTIDE SEQUENCE</scope>
    <source>
        <strain evidence="1">STE-U-9442</strain>
    </source>
</reference>
<evidence type="ECO:0000313" key="1">
    <source>
        <dbReference type="EMBL" id="KAK1928769.1"/>
    </source>
</evidence>
<protein>
    <submittedName>
        <fullName evidence="1">Uncharacterized protein</fullName>
    </submittedName>
</protein>
<dbReference type="Proteomes" id="UP001259832">
    <property type="component" value="Unassembled WGS sequence"/>
</dbReference>
<dbReference type="AlphaFoldDB" id="A0AAD9FYU5"/>
<organism evidence="1 2">
    <name type="scientific">Phytophthora citrophthora</name>
    <dbReference type="NCBI Taxonomy" id="4793"/>
    <lineage>
        <taxon>Eukaryota</taxon>
        <taxon>Sar</taxon>
        <taxon>Stramenopiles</taxon>
        <taxon>Oomycota</taxon>
        <taxon>Peronosporomycetes</taxon>
        <taxon>Peronosporales</taxon>
        <taxon>Peronosporaceae</taxon>
        <taxon>Phytophthora</taxon>
    </lineage>
</organism>
<keyword evidence="2" id="KW-1185">Reference proteome</keyword>
<proteinExistence type="predicted"/>
<gene>
    <name evidence="1" type="ORF">P3T76_015707</name>
</gene>
<accession>A0AAD9FYU5</accession>
<evidence type="ECO:0000313" key="2">
    <source>
        <dbReference type="Proteomes" id="UP001259832"/>
    </source>
</evidence>
<comment type="caution">
    <text evidence="1">The sequence shown here is derived from an EMBL/GenBank/DDBJ whole genome shotgun (WGS) entry which is preliminary data.</text>
</comment>
<name>A0AAD9FYU5_9STRA</name>
<sequence>MEDVYSHLPSVWSIPKVVRDLLWTVTSPHVLNGDRFPVLPEEFGVEALKSPLVIDWLKSLVEDPAPLMTFLQGK</sequence>